<organism evidence="1 2">
    <name type="scientific">Chryseobacterium nematophagum</name>
    <dbReference type="NCBI Taxonomy" id="2305228"/>
    <lineage>
        <taxon>Bacteria</taxon>
        <taxon>Pseudomonadati</taxon>
        <taxon>Bacteroidota</taxon>
        <taxon>Flavobacteriia</taxon>
        <taxon>Flavobacteriales</taxon>
        <taxon>Weeksellaceae</taxon>
        <taxon>Chryseobacterium group</taxon>
        <taxon>Chryseobacterium</taxon>
    </lineage>
</organism>
<gene>
    <name evidence="1" type="ORF">D1631_12230</name>
</gene>
<dbReference type="EMBL" id="QWIU01000002">
    <property type="protein sequence ID" value="RNA62648.1"/>
    <property type="molecule type" value="Genomic_DNA"/>
</dbReference>
<dbReference type="RefSeq" id="WP_122636701.1">
    <property type="nucleotide sequence ID" value="NZ_QWIU01000002.1"/>
</dbReference>
<dbReference type="PROSITE" id="PS51257">
    <property type="entry name" value="PROKAR_LIPOPROTEIN"/>
    <property type="match status" value="1"/>
</dbReference>
<evidence type="ECO:0000313" key="2">
    <source>
        <dbReference type="Proteomes" id="UP000278775"/>
    </source>
</evidence>
<dbReference type="Proteomes" id="UP000278775">
    <property type="component" value="Unassembled WGS sequence"/>
</dbReference>
<dbReference type="AlphaFoldDB" id="A0A3M7TH85"/>
<reference evidence="1 2" key="1">
    <citation type="submission" date="2018-08" db="EMBL/GenBank/DDBJ databases">
        <title>Chryseobacterium nematophagum: a novel matrix digesting pathogen of nematodes.</title>
        <authorList>
            <person name="Page A."/>
            <person name="Roberts M."/>
            <person name="Felix M.-A."/>
            <person name="Weir W."/>
        </authorList>
    </citation>
    <scope>NUCLEOTIDE SEQUENCE [LARGE SCALE GENOMIC DNA]</scope>
    <source>
        <strain evidence="1 2">JUb129</strain>
    </source>
</reference>
<evidence type="ECO:0000313" key="1">
    <source>
        <dbReference type="EMBL" id="RNA62648.1"/>
    </source>
</evidence>
<name>A0A3M7TH85_9FLAO</name>
<comment type="caution">
    <text evidence="1">The sequence shown here is derived from an EMBL/GenBank/DDBJ whole genome shotgun (WGS) entry which is preliminary data.</text>
</comment>
<proteinExistence type="predicted"/>
<sequence>MKNTFILKLSFLISTIAISYSCRNNDLLNANEYNKNNTHQLTYRKVKLNQSKHRLVLNNELFKIQNKLQEAKLNIFGKDIEYNKNFYIDTEHITYIENGPNYHTYTFNIIRKDSVNSTILENLVLTPLPDGTYKEILVSYNISPHEKQILAAGGYINTKDKVVITDLKKTSSSKGASMTNCGFVETFTIRNCSADEHGAWNTGEWDNCKADVKPGLHMTMTYRCDFISDTNNPGTGGDGGILGDGGSTHVPGGGSTVPCTGNGIATQPFDPRENLSGESCDGIPTLPTITLSTFFMYVKNLPSDLKDIINHPSNSDFYNELKNYYDHDSSDISKNLIKWALKFKKNNIIAWKEFQPMLTFAHNFLKENPDTINPEQIFVRLNELDKALIQNSYLLLDIPCNELDNWKKVANHEVSQNVKTKIQNIKNQTTYYNNGKLTDLDNGLGTKLNMDLFPVKITTLPNKPGTKIKYTTNEFFDFFRKNINQFAEKFTPIVDNHYGINDTSLWNSSNPLGSLIHIKIPIDDGTVVCSGYWINSWIFTTVKTPLDWSHDGIHPVAGNRLFSYYIDPNDNSMYIYTRGVDRVSRNYSDNSSVLNYLIQTGAFLGADKLWSSMQEKLSKFIINNGGSANKIKSTTYRPNYTKIKNYIKGNSSLSSLGCK</sequence>
<dbReference type="OrthoDB" id="1433916at2"/>
<accession>A0A3M7TH85</accession>
<protein>
    <submittedName>
        <fullName evidence="1">Uncharacterized protein</fullName>
    </submittedName>
</protein>